<feature type="transmembrane region" description="Helical" evidence="8">
    <location>
        <begin position="138"/>
        <end position="155"/>
    </location>
</feature>
<dbReference type="InterPro" id="IPR005829">
    <property type="entry name" value="Sugar_transporter_CS"/>
</dbReference>
<evidence type="ECO:0000313" key="10">
    <source>
        <dbReference type="EMBL" id="AMD21307.1"/>
    </source>
</evidence>
<accession>A0A0X8HTN3</accession>
<name>A0A0X8HTN3_9SACH</name>
<feature type="transmembrane region" description="Helical" evidence="8">
    <location>
        <begin position="347"/>
        <end position="368"/>
    </location>
</feature>
<dbReference type="InterPro" id="IPR036259">
    <property type="entry name" value="MFS_trans_sf"/>
</dbReference>
<reference evidence="10 11" key="1">
    <citation type="submission" date="2016-01" db="EMBL/GenBank/DDBJ databases">
        <title>Genome sequence of the yeast Holleya sinecauda.</title>
        <authorList>
            <person name="Dietrich F.S."/>
        </authorList>
    </citation>
    <scope>NUCLEOTIDE SEQUENCE [LARGE SCALE GENOMIC DNA]</scope>
    <source>
        <strain evidence="10 11">ATCC 58844</strain>
    </source>
</reference>
<keyword evidence="6 8" id="KW-0472">Membrane</keyword>
<evidence type="ECO:0000256" key="5">
    <source>
        <dbReference type="ARBA" id="ARBA00022989"/>
    </source>
</evidence>
<feature type="transmembrane region" description="Helical" evidence="8">
    <location>
        <begin position="439"/>
        <end position="459"/>
    </location>
</feature>
<dbReference type="RefSeq" id="XP_017988303.1">
    <property type="nucleotide sequence ID" value="XM_018132814.1"/>
</dbReference>
<dbReference type="InterPro" id="IPR003663">
    <property type="entry name" value="Sugar/inositol_transpt"/>
</dbReference>
<evidence type="ECO:0000259" key="9">
    <source>
        <dbReference type="PROSITE" id="PS50850"/>
    </source>
</evidence>
<keyword evidence="4 8" id="KW-0812">Transmembrane</keyword>
<dbReference type="STRING" id="45286.A0A0X8HTN3"/>
<dbReference type="InterPro" id="IPR045263">
    <property type="entry name" value="GLUT"/>
</dbReference>
<dbReference type="GeneID" id="28724590"/>
<proteinExistence type="inferred from homology"/>
<dbReference type="InterPro" id="IPR005828">
    <property type="entry name" value="MFS_sugar_transport-like"/>
</dbReference>
<dbReference type="PROSITE" id="PS00217">
    <property type="entry name" value="SUGAR_TRANSPORT_2"/>
    <property type="match status" value="1"/>
</dbReference>
<keyword evidence="3 7" id="KW-0813">Transport</keyword>
<feature type="domain" description="Major facilitator superfamily (MFS) profile" evidence="9">
    <location>
        <begin position="23"/>
        <end position="463"/>
    </location>
</feature>
<sequence length="478" mass="51407">MSEESSLVGSGAKGEYTNSLLATSIVACLGSLQFGYHLAALNAPQNAIMCRMPLDPSYGDTWLGRNGWKQCIELSDSQFGLVTSLFIIGGLGGALYSGILADRLGRRGISLLNCVFTTLGSLFMFCSNSYAALVFGRMLAGLGCGSGVIIAALYVNEVAPRSLRGSLGTFNQILINTGILLTQGLALLWANSLQWRWILLSAVVIGVASAGLLLLVDESPRWLASKGDQDSAIIVLERLRNCSYRNALQETDSWKKSVGRESNLDQKDASMFEYLTSSRYSRERMVVAAILIGQQLCGISVIIFYGTKLIGTALPKYSVHVNLAVSFLNLFVTLLAAGLIEKHGRRPLLLVSCIAMAICSVFITAGSITHNGLILTMSTLSYICSFAIGMGPIPLLIIQELSSSKSAVVAQSFGLIVNWLATFGVGVAFPAAYQAIGGYMFSVFGILSIGLAAFIWTFVPETMNKHNYEEIWGMELSN</sequence>
<evidence type="ECO:0000256" key="2">
    <source>
        <dbReference type="ARBA" id="ARBA00010992"/>
    </source>
</evidence>
<protein>
    <submittedName>
        <fullName evidence="10">HER028Cp</fullName>
    </submittedName>
</protein>
<evidence type="ECO:0000313" key="11">
    <source>
        <dbReference type="Proteomes" id="UP000243052"/>
    </source>
</evidence>
<dbReference type="SUPFAM" id="SSF103473">
    <property type="entry name" value="MFS general substrate transporter"/>
    <property type="match status" value="1"/>
</dbReference>
<evidence type="ECO:0000256" key="8">
    <source>
        <dbReference type="SAM" id="Phobius"/>
    </source>
</evidence>
<dbReference type="PRINTS" id="PR00171">
    <property type="entry name" value="SUGRTRNSPORT"/>
</dbReference>
<dbReference type="Proteomes" id="UP000243052">
    <property type="component" value="Chromosome v"/>
</dbReference>
<keyword evidence="11" id="KW-1185">Reference proteome</keyword>
<dbReference type="GO" id="GO:0015149">
    <property type="term" value="F:hexose transmembrane transporter activity"/>
    <property type="evidence" value="ECO:0007669"/>
    <property type="project" value="TreeGrafter"/>
</dbReference>
<feature type="transmembrane region" description="Helical" evidence="8">
    <location>
        <begin position="79"/>
        <end position="99"/>
    </location>
</feature>
<gene>
    <name evidence="10" type="ORF">AW171_hschr53251</name>
</gene>
<feature type="transmembrane region" description="Helical" evidence="8">
    <location>
        <begin position="380"/>
        <end position="398"/>
    </location>
</feature>
<dbReference type="InterPro" id="IPR020846">
    <property type="entry name" value="MFS_dom"/>
</dbReference>
<dbReference type="Gene3D" id="1.20.1250.20">
    <property type="entry name" value="MFS general substrate transporter like domains"/>
    <property type="match status" value="1"/>
</dbReference>
<evidence type="ECO:0000256" key="6">
    <source>
        <dbReference type="ARBA" id="ARBA00023136"/>
    </source>
</evidence>
<organism evidence="10 11">
    <name type="scientific">Eremothecium sinecaudum</name>
    <dbReference type="NCBI Taxonomy" id="45286"/>
    <lineage>
        <taxon>Eukaryota</taxon>
        <taxon>Fungi</taxon>
        <taxon>Dikarya</taxon>
        <taxon>Ascomycota</taxon>
        <taxon>Saccharomycotina</taxon>
        <taxon>Saccharomycetes</taxon>
        <taxon>Saccharomycetales</taxon>
        <taxon>Saccharomycetaceae</taxon>
        <taxon>Eremothecium</taxon>
    </lineage>
</organism>
<dbReference type="EMBL" id="CP014245">
    <property type="protein sequence ID" value="AMD21307.1"/>
    <property type="molecule type" value="Genomic_DNA"/>
</dbReference>
<evidence type="ECO:0000256" key="1">
    <source>
        <dbReference type="ARBA" id="ARBA00004141"/>
    </source>
</evidence>
<evidence type="ECO:0000256" key="7">
    <source>
        <dbReference type="RuleBase" id="RU003346"/>
    </source>
</evidence>
<evidence type="ECO:0000256" key="3">
    <source>
        <dbReference type="ARBA" id="ARBA00022448"/>
    </source>
</evidence>
<dbReference type="Pfam" id="PF00083">
    <property type="entry name" value="Sugar_tr"/>
    <property type="match status" value="1"/>
</dbReference>
<feature type="transmembrane region" description="Helical" evidence="8">
    <location>
        <begin position="410"/>
        <end position="433"/>
    </location>
</feature>
<feature type="transmembrane region" description="Helical" evidence="8">
    <location>
        <begin position="167"/>
        <end position="189"/>
    </location>
</feature>
<dbReference type="PROSITE" id="PS50850">
    <property type="entry name" value="MFS"/>
    <property type="match status" value="1"/>
</dbReference>
<comment type="similarity">
    <text evidence="2 7">Belongs to the major facilitator superfamily. Sugar transporter (TC 2.A.1.1) family.</text>
</comment>
<dbReference type="NCBIfam" id="TIGR00879">
    <property type="entry name" value="SP"/>
    <property type="match status" value="1"/>
</dbReference>
<dbReference type="GO" id="GO:0016020">
    <property type="term" value="C:membrane"/>
    <property type="evidence" value="ECO:0007669"/>
    <property type="project" value="UniProtKB-SubCell"/>
</dbReference>
<dbReference type="PANTHER" id="PTHR23503">
    <property type="entry name" value="SOLUTE CARRIER FAMILY 2"/>
    <property type="match status" value="1"/>
</dbReference>
<keyword evidence="5 8" id="KW-1133">Transmembrane helix</keyword>
<dbReference type="AlphaFoldDB" id="A0A0X8HTN3"/>
<evidence type="ECO:0000256" key="4">
    <source>
        <dbReference type="ARBA" id="ARBA00022692"/>
    </source>
</evidence>
<dbReference type="OrthoDB" id="4540492at2759"/>
<comment type="subcellular location">
    <subcellularLocation>
        <location evidence="1">Membrane</location>
        <topology evidence="1">Multi-pass membrane protein</topology>
    </subcellularLocation>
</comment>
<feature type="transmembrane region" description="Helical" evidence="8">
    <location>
        <begin position="317"/>
        <end position="340"/>
    </location>
</feature>
<dbReference type="PANTHER" id="PTHR23503:SF8">
    <property type="entry name" value="FACILITATED GLUCOSE TRANSPORTER PROTEIN 1"/>
    <property type="match status" value="1"/>
</dbReference>
<feature type="transmembrane region" description="Helical" evidence="8">
    <location>
        <begin position="285"/>
        <end position="305"/>
    </location>
</feature>
<feature type="transmembrane region" description="Helical" evidence="8">
    <location>
        <begin position="195"/>
        <end position="216"/>
    </location>
</feature>